<keyword evidence="1" id="KW-0472">Membrane</keyword>
<dbReference type="AlphaFoldDB" id="A0A1I7UGJ1"/>
<sequence length="110" mass="13066">MYTEEKFKMATPKTYRNQALFTGTSTVFILFYFFNPWTLKSFMNAKVFYECFSIFSIVELFGIPILLVSLSFYTWIYWRMSKVKPDYDGDEPYLVIYGGEESSTKMIIIE</sequence>
<feature type="transmembrane region" description="Helical" evidence="1">
    <location>
        <begin position="15"/>
        <end position="34"/>
    </location>
</feature>
<evidence type="ECO:0000313" key="3">
    <source>
        <dbReference type="WBParaSite" id="Csp11.Scaffold629.g9104.t1"/>
    </source>
</evidence>
<keyword evidence="1" id="KW-0812">Transmembrane</keyword>
<proteinExistence type="predicted"/>
<keyword evidence="1" id="KW-1133">Transmembrane helix</keyword>
<reference evidence="3" key="1">
    <citation type="submission" date="2016-11" db="UniProtKB">
        <authorList>
            <consortium name="WormBaseParasite"/>
        </authorList>
    </citation>
    <scope>IDENTIFICATION</scope>
</reference>
<evidence type="ECO:0000256" key="1">
    <source>
        <dbReference type="SAM" id="Phobius"/>
    </source>
</evidence>
<evidence type="ECO:0000313" key="2">
    <source>
        <dbReference type="Proteomes" id="UP000095282"/>
    </source>
</evidence>
<organism evidence="2 3">
    <name type="scientific">Caenorhabditis tropicalis</name>
    <dbReference type="NCBI Taxonomy" id="1561998"/>
    <lineage>
        <taxon>Eukaryota</taxon>
        <taxon>Metazoa</taxon>
        <taxon>Ecdysozoa</taxon>
        <taxon>Nematoda</taxon>
        <taxon>Chromadorea</taxon>
        <taxon>Rhabditida</taxon>
        <taxon>Rhabditina</taxon>
        <taxon>Rhabditomorpha</taxon>
        <taxon>Rhabditoidea</taxon>
        <taxon>Rhabditidae</taxon>
        <taxon>Peloderinae</taxon>
        <taxon>Caenorhabditis</taxon>
    </lineage>
</organism>
<accession>A0A1I7UGJ1</accession>
<protein>
    <submittedName>
        <fullName evidence="3">Serpentine receptor class gamma</fullName>
    </submittedName>
</protein>
<dbReference type="WBParaSite" id="Csp11.Scaffold629.g9104.t1">
    <property type="protein sequence ID" value="Csp11.Scaffold629.g9104.t1"/>
    <property type="gene ID" value="Csp11.Scaffold629.g9104"/>
</dbReference>
<keyword evidence="2" id="KW-1185">Reference proteome</keyword>
<dbReference type="Proteomes" id="UP000095282">
    <property type="component" value="Unplaced"/>
</dbReference>
<dbReference type="eggNOG" id="ENOG502TJ9U">
    <property type="taxonomic scope" value="Eukaryota"/>
</dbReference>
<name>A0A1I7UGJ1_9PELO</name>
<feature type="transmembrane region" description="Helical" evidence="1">
    <location>
        <begin position="54"/>
        <end position="78"/>
    </location>
</feature>